<evidence type="ECO:0000313" key="1">
    <source>
        <dbReference type="EMBL" id="MBD0830572.1"/>
    </source>
</evidence>
<organism evidence="1 2">
    <name type="scientific">Aestuariibaculum sediminum</name>
    <dbReference type="NCBI Taxonomy" id="2770637"/>
    <lineage>
        <taxon>Bacteria</taxon>
        <taxon>Pseudomonadati</taxon>
        <taxon>Bacteroidota</taxon>
        <taxon>Flavobacteriia</taxon>
        <taxon>Flavobacteriales</taxon>
        <taxon>Flavobacteriaceae</taxon>
    </lineage>
</organism>
<proteinExistence type="predicted"/>
<comment type="caution">
    <text evidence="1">The sequence shown here is derived from an EMBL/GenBank/DDBJ whole genome shotgun (WGS) entry which is preliminary data.</text>
</comment>
<name>A0A8J6PXC2_9FLAO</name>
<sequence length="136" mass="15730">MRKIFLILVIAIIQLNYSYAQDINNDILGSWDLIEFNLEGEQQVTGAVWEFKSDGTCKSTEETLIYNYTYSISNNKCTDGSLDNENNYIRIYKTSNSNLEYCFKIINIGLLDDSDTRVFMTLYNYGAIQPLIFVKK</sequence>
<keyword evidence="2" id="KW-1185">Reference proteome</keyword>
<gene>
    <name evidence="1" type="ORF">ICJ83_00365</name>
</gene>
<evidence type="ECO:0000313" key="2">
    <source>
        <dbReference type="Proteomes" id="UP000600588"/>
    </source>
</evidence>
<dbReference type="AlphaFoldDB" id="A0A8J6PXC2"/>
<reference evidence="1 2" key="1">
    <citation type="submission" date="2020-09" db="EMBL/GenBank/DDBJ databases">
        <title>TT11 complete genome.</title>
        <authorList>
            <person name="Wu Z."/>
        </authorList>
    </citation>
    <scope>NUCLEOTIDE SEQUENCE [LARGE SCALE GENOMIC DNA]</scope>
    <source>
        <strain evidence="1 2">TT11</strain>
    </source>
</reference>
<dbReference type="EMBL" id="JACVXB010000001">
    <property type="protein sequence ID" value="MBD0830572.1"/>
    <property type="molecule type" value="Genomic_DNA"/>
</dbReference>
<protein>
    <submittedName>
        <fullName evidence="1">Uncharacterized protein</fullName>
    </submittedName>
</protein>
<dbReference type="RefSeq" id="WP_188228386.1">
    <property type="nucleotide sequence ID" value="NZ_JACVXB010000001.1"/>
</dbReference>
<dbReference type="Proteomes" id="UP000600588">
    <property type="component" value="Unassembled WGS sequence"/>
</dbReference>
<accession>A0A8J6PXC2</accession>